<evidence type="ECO:0000313" key="2">
    <source>
        <dbReference type="WBParaSite" id="PgR012_g049_t04"/>
    </source>
</evidence>
<dbReference type="WBParaSite" id="PgR012_g049_t06">
    <property type="protein sequence ID" value="PgR012_g049_t06"/>
    <property type="gene ID" value="PgR012_g049"/>
</dbReference>
<sequence>MREMSTKEHNLLNLSQEDIISIAPGVLGAFQNIRQLSRGNIVHLTYSILCCALYKKKILFDAVEKLPLLDAKDVREDSIFAIPSEYGYVAPRIVFISMDFSHLLDRATRRVDPMVNLFDFQILVV</sequence>
<evidence type="ECO:0000313" key="3">
    <source>
        <dbReference type="WBParaSite" id="PgR012_g049_t06"/>
    </source>
</evidence>
<name>A0A915APH7_PARUN</name>
<dbReference type="WBParaSite" id="PgR012_g049_t04">
    <property type="protein sequence ID" value="PgR012_g049_t04"/>
    <property type="gene ID" value="PgR012_g049"/>
</dbReference>
<keyword evidence="1" id="KW-1185">Reference proteome</keyword>
<dbReference type="Proteomes" id="UP000887569">
    <property type="component" value="Unplaced"/>
</dbReference>
<dbReference type="AlphaFoldDB" id="A0A915APH7"/>
<organism evidence="1 3">
    <name type="scientific">Parascaris univalens</name>
    <name type="common">Nematode worm</name>
    <dbReference type="NCBI Taxonomy" id="6257"/>
    <lineage>
        <taxon>Eukaryota</taxon>
        <taxon>Metazoa</taxon>
        <taxon>Ecdysozoa</taxon>
        <taxon>Nematoda</taxon>
        <taxon>Chromadorea</taxon>
        <taxon>Rhabditida</taxon>
        <taxon>Spirurina</taxon>
        <taxon>Ascaridomorpha</taxon>
        <taxon>Ascaridoidea</taxon>
        <taxon>Ascarididae</taxon>
        <taxon>Parascaris</taxon>
    </lineage>
</organism>
<accession>A0A915APH7</accession>
<reference evidence="2 3" key="1">
    <citation type="submission" date="2022-11" db="UniProtKB">
        <authorList>
            <consortium name="WormBaseParasite"/>
        </authorList>
    </citation>
    <scope>IDENTIFICATION</scope>
</reference>
<protein>
    <submittedName>
        <fullName evidence="2 3">Uncharacterized protein</fullName>
    </submittedName>
</protein>
<proteinExistence type="predicted"/>
<evidence type="ECO:0000313" key="1">
    <source>
        <dbReference type="Proteomes" id="UP000887569"/>
    </source>
</evidence>